<protein>
    <submittedName>
        <fullName evidence="1">Uncharacterized protein</fullName>
    </submittedName>
</protein>
<dbReference type="STRING" id="1830138.SAMN05443507_1296"/>
<name>A0A1M6WPT7_9BACL</name>
<evidence type="ECO:0000313" key="2">
    <source>
        <dbReference type="Proteomes" id="UP000184016"/>
    </source>
</evidence>
<proteinExistence type="predicted"/>
<sequence>MLLEREINDERIKAMLRLKAAVWANGNEQLLLERAVISYQQSGYSLPQNVECSQCGQTIPVSGTDYPVPERNVVIHNAPFGYCEHCHTLTGSLFLMAALDAYAEQMEPSSSITLEEALQWTESNSY</sequence>
<dbReference type="EMBL" id="FRAF01000029">
    <property type="protein sequence ID" value="SHK95782.1"/>
    <property type="molecule type" value="Genomic_DNA"/>
</dbReference>
<dbReference type="Proteomes" id="UP000184016">
    <property type="component" value="Unassembled WGS sequence"/>
</dbReference>
<dbReference type="RefSeq" id="WP_072875122.1">
    <property type="nucleotide sequence ID" value="NZ_FRAF01000029.1"/>
</dbReference>
<reference evidence="2" key="1">
    <citation type="submission" date="2016-11" db="EMBL/GenBank/DDBJ databases">
        <authorList>
            <person name="Varghese N."/>
            <person name="Submissions S."/>
        </authorList>
    </citation>
    <scope>NUCLEOTIDE SEQUENCE [LARGE SCALE GENOMIC DNA]</scope>
    <source>
        <strain evidence="2">USBA-503</strain>
    </source>
</reference>
<accession>A0A1M6WPT7</accession>
<dbReference type="OrthoDB" id="2375986at2"/>
<gene>
    <name evidence="1" type="ORF">SAMN05443507_1296</name>
</gene>
<evidence type="ECO:0000313" key="1">
    <source>
        <dbReference type="EMBL" id="SHK95782.1"/>
    </source>
</evidence>
<keyword evidence="2" id="KW-1185">Reference proteome</keyword>
<dbReference type="AlphaFoldDB" id="A0A1M6WPT7"/>
<organism evidence="1 2">
    <name type="scientific">Alicyclobacillus tolerans</name>
    <dbReference type="NCBI Taxonomy" id="90970"/>
    <lineage>
        <taxon>Bacteria</taxon>
        <taxon>Bacillati</taxon>
        <taxon>Bacillota</taxon>
        <taxon>Bacilli</taxon>
        <taxon>Bacillales</taxon>
        <taxon>Alicyclobacillaceae</taxon>
        <taxon>Alicyclobacillus</taxon>
    </lineage>
</organism>